<comment type="cofactor">
    <cofactor evidence="2">
        <name>Mg(2+)</name>
        <dbReference type="ChEBI" id="CHEBI:18420"/>
    </cofactor>
</comment>
<proteinExistence type="inferred from homology"/>
<evidence type="ECO:0000256" key="2">
    <source>
        <dbReference type="PIRSR" id="PIRSR600760-2"/>
    </source>
</evidence>
<evidence type="ECO:0008006" key="5">
    <source>
        <dbReference type="Google" id="ProtNLM"/>
    </source>
</evidence>
<dbReference type="EMBL" id="JAANIU010010321">
    <property type="protein sequence ID" value="KAG1531961.1"/>
    <property type="molecule type" value="Genomic_DNA"/>
</dbReference>
<keyword evidence="2" id="KW-0460">Magnesium</keyword>
<organism evidence="3 4">
    <name type="scientific">Rhizopus delemar</name>
    <dbReference type="NCBI Taxonomy" id="936053"/>
    <lineage>
        <taxon>Eukaryota</taxon>
        <taxon>Fungi</taxon>
        <taxon>Fungi incertae sedis</taxon>
        <taxon>Mucoromycota</taxon>
        <taxon>Mucoromycotina</taxon>
        <taxon>Mucoromycetes</taxon>
        <taxon>Mucorales</taxon>
        <taxon>Mucorineae</taxon>
        <taxon>Rhizopodaceae</taxon>
        <taxon>Rhizopus</taxon>
    </lineage>
</organism>
<evidence type="ECO:0000256" key="1">
    <source>
        <dbReference type="ARBA" id="ARBA00009759"/>
    </source>
</evidence>
<dbReference type="AlphaFoldDB" id="A0A9P6XTP7"/>
<dbReference type="Gene3D" id="3.30.540.10">
    <property type="entry name" value="Fructose-1,6-Bisphosphatase, subunit A, domain 1"/>
    <property type="match status" value="1"/>
</dbReference>
<comment type="caution">
    <text evidence="3">The sequence shown here is derived from an EMBL/GenBank/DDBJ whole genome shotgun (WGS) entry which is preliminary data.</text>
</comment>
<dbReference type="GO" id="GO:0046872">
    <property type="term" value="F:metal ion binding"/>
    <property type="evidence" value="ECO:0007669"/>
    <property type="project" value="UniProtKB-KW"/>
</dbReference>
<evidence type="ECO:0000313" key="4">
    <source>
        <dbReference type="Proteomes" id="UP000740926"/>
    </source>
</evidence>
<dbReference type="Pfam" id="PF00459">
    <property type="entry name" value="Inositol_P"/>
    <property type="match status" value="1"/>
</dbReference>
<dbReference type="InterPro" id="IPR000760">
    <property type="entry name" value="Inositol_monophosphatase-like"/>
</dbReference>
<dbReference type="Proteomes" id="UP000740926">
    <property type="component" value="Unassembled WGS sequence"/>
</dbReference>
<reference evidence="3 4" key="1">
    <citation type="journal article" date="2020" name="Microb. Genom.">
        <title>Genetic diversity of clinical and environmental Mucorales isolates obtained from an investigation of mucormycosis cases among solid organ transplant recipients.</title>
        <authorList>
            <person name="Nguyen M.H."/>
            <person name="Kaul D."/>
            <person name="Muto C."/>
            <person name="Cheng S.J."/>
            <person name="Richter R.A."/>
            <person name="Bruno V.M."/>
            <person name="Liu G."/>
            <person name="Beyhan S."/>
            <person name="Sundermann A.J."/>
            <person name="Mounaud S."/>
            <person name="Pasculle A.W."/>
            <person name="Nierman W.C."/>
            <person name="Driscoll E."/>
            <person name="Cumbie R."/>
            <person name="Clancy C.J."/>
            <person name="Dupont C.L."/>
        </authorList>
    </citation>
    <scope>NUCLEOTIDE SEQUENCE [LARGE SCALE GENOMIC DNA]</scope>
    <source>
        <strain evidence="3 4">GL24</strain>
    </source>
</reference>
<keyword evidence="2" id="KW-0479">Metal-binding</keyword>
<evidence type="ECO:0000313" key="3">
    <source>
        <dbReference type="EMBL" id="KAG1531961.1"/>
    </source>
</evidence>
<comment type="similarity">
    <text evidence="1">Belongs to the inositol monophosphatase superfamily.</text>
</comment>
<protein>
    <recommendedName>
        <fullName evidence="5">3'(2'),5'-bisphosphate nucleotidase</fullName>
    </recommendedName>
</protein>
<gene>
    <name evidence="3" type="ORF">G6F50_016424</name>
</gene>
<accession>A0A9P6XTP7</accession>
<keyword evidence="4" id="KW-1185">Reference proteome</keyword>
<name>A0A9P6XTP7_9FUNG</name>
<feature type="binding site" evidence="2">
    <location>
        <position position="69"/>
    </location>
    <ligand>
        <name>Mg(2+)</name>
        <dbReference type="ChEBI" id="CHEBI:18420"/>
        <label>1</label>
        <note>catalytic</note>
    </ligand>
</feature>
<sequence length="94" mass="10062">MIKLTTDLRETAIAIAQEAGQAIMQVYAGGFDVRIKDDNSPVTAADLAANQVIEQGLQQLTPELPVLSEESAQVPWEQRRHWGAATASSASTSP</sequence>
<dbReference type="SUPFAM" id="SSF56655">
    <property type="entry name" value="Carbohydrate phosphatase"/>
    <property type="match status" value="1"/>
</dbReference>